<evidence type="ECO:0000313" key="3">
    <source>
        <dbReference type="Proteomes" id="UP001173223"/>
    </source>
</evidence>
<dbReference type="RefSeq" id="WP_285049340.1">
    <property type="nucleotide sequence ID" value="NZ_JAMGTK010000027.1"/>
</dbReference>
<feature type="chain" id="PRO_5044003677" description="Lipoprotein" evidence="1">
    <location>
        <begin position="20"/>
        <end position="129"/>
    </location>
</feature>
<evidence type="ECO:0000313" key="2">
    <source>
        <dbReference type="EMBL" id="MDK4512853.1"/>
    </source>
</evidence>
<dbReference type="EMBL" id="JAMGTK010000027">
    <property type="protein sequence ID" value="MDK4512853.1"/>
    <property type="molecule type" value="Genomic_DNA"/>
</dbReference>
<feature type="signal peptide" evidence="1">
    <location>
        <begin position="1"/>
        <end position="19"/>
    </location>
</feature>
<reference evidence="2" key="2">
    <citation type="submission" date="2022-04" db="EMBL/GenBank/DDBJ databases">
        <authorList>
            <person name="Livingstone P.G."/>
        </authorList>
    </citation>
    <scope>NUCLEOTIDE SEQUENCE</scope>
    <source>
        <strain evidence="2">BRON_8</strain>
    </source>
</reference>
<keyword evidence="1" id="KW-0732">Signal</keyword>
<evidence type="ECO:0008006" key="4">
    <source>
        <dbReference type="Google" id="ProtNLM"/>
    </source>
</evidence>
<dbReference type="Proteomes" id="UP001173223">
    <property type="component" value="Unassembled WGS sequence"/>
</dbReference>
<name>A0AAW6WE64_9FUSO</name>
<dbReference type="AlphaFoldDB" id="A0AAW6WE64"/>
<gene>
    <name evidence="2" type="ORF">MWG07_11400</name>
</gene>
<comment type="caution">
    <text evidence="2">The sequence shown here is derived from an EMBL/GenBank/DDBJ whole genome shotgun (WGS) entry which is preliminary data.</text>
</comment>
<reference evidence="2" key="1">
    <citation type="journal article" date="2022" name="Gene">
        <title>A genome-led study on the pathogenesis of Fusobacterium necrophorum infections.</title>
        <authorList>
            <person name="Thapa G."/>
            <person name="Jayal A."/>
            <person name="Sikazwe E."/>
            <person name="Perry T."/>
            <person name="Mohammed Al Balushi A."/>
            <person name="Livingstone P."/>
        </authorList>
    </citation>
    <scope>NUCLEOTIDE SEQUENCE</scope>
    <source>
        <strain evidence="2">BRON_8</strain>
    </source>
</reference>
<accession>A0AAW6WE64</accession>
<evidence type="ECO:0000256" key="1">
    <source>
        <dbReference type="SAM" id="SignalP"/>
    </source>
</evidence>
<organism evidence="2 3">
    <name type="scientific">Fusobacterium necrophorum</name>
    <dbReference type="NCBI Taxonomy" id="859"/>
    <lineage>
        <taxon>Bacteria</taxon>
        <taxon>Fusobacteriati</taxon>
        <taxon>Fusobacteriota</taxon>
        <taxon>Fusobacteriia</taxon>
        <taxon>Fusobacteriales</taxon>
        <taxon>Fusobacteriaceae</taxon>
        <taxon>Fusobacterium</taxon>
    </lineage>
</organism>
<keyword evidence="3" id="KW-1185">Reference proteome</keyword>
<sequence>MKKLLVVLCLSLGFTACNPFNMDEVVNEVSNPFREYPVIEKEVVEEVERGILDTEVGANGIIKEKSSAHVISLKKVGTYASGEVRILGTLTPEKQKELGMKTDIMNYTCRFEYSYKTKRYSWLSDFPKF</sequence>
<proteinExistence type="predicted"/>
<protein>
    <recommendedName>
        <fullName evidence="4">Lipoprotein</fullName>
    </recommendedName>
</protein>
<dbReference type="PROSITE" id="PS51257">
    <property type="entry name" value="PROKAR_LIPOPROTEIN"/>
    <property type="match status" value="1"/>
</dbReference>